<organism evidence="1 2">
    <name type="scientific">Paenibacillus sepulcri</name>
    <dbReference type="NCBI Taxonomy" id="359917"/>
    <lineage>
        <taxon>Bacteria</taxon>
        <taxon>Bacillati</taxon>
        <taxon>Bacillota</taxon>
        <taxon>Bacilli</taxon>
        <taxon>Bacillales</taxon>
        <taxon>Paenibacillaceae</taxon>
        <taxon>Paenibacillus</taxon>
    </lineage>
</organism>
<evidence type="ECO:0000313" key="2">
    <source>
        <dbReference type="Proteomes" id="UP001519887"/>
    </source>
</evidence>
<protein>
    <submittedName>
        <fullName evidence="1">2,3-dihydroxybenzoate-AMP ligase</fullName>
        <ecNumber evidence="1">2.7.7.58</ecNumber>
    </submittedName>
</protein>
<name>A0ABS7CNF1_9BACL</name>
<gene>
    <name evidence="1" type="primary">entE</name>
    <name evidence="1" type="ORF">K0U00_50085</name>
</gene>
<keyword evidence="1" id="KW-0808">Transferase</keyword>
<dbReference type="EMBL" id="JAHZIK010003713">
    <property type="protein sequence ID" value="MBW7462230.1"/>
    <property type="molecule type" value="Genomic_DNA"/>
</dbReference>
<keyword evidence="1" id="KW-0436">Ligase</keyword>
<keyword evidence="2" id="KW-1185">Reference proteome</keyword>
<dbReference type="GO" id="GO:0016779">
    <property type="term" value="F:nucleotidyltransferase activity"/>
    <property type="evidence" value="ECO:0007669"/>
    <property type="project" value="UniProtKB-KW"/>
</dbReference>
<dbReference type="SUPFAM" id="SSF56801">
    <property type="entry name" value="Acetyl-CoA synthetase-like"/>
    <property type="match status" value="1"/>
</dbReference>
<keyword evidence="1" id="KW-0548">Nucleotidyltransferase</keyword>
<reference evidence="1 2" key="1">
    <citation type="submission" date="2021-07" db="EMBL/GenBank/DDBJ databases">
        <title>Paenibacillus radiodurans sp. nov., isolated from the southeastern edge of Tengger Desert.</title>
        <authorList>
            <person name="Zhang G."/>
        </authorList>
    </citation>
    <scope>NUCLEOTIDE SEQUENCE [LARGE SCALE GENOMIC DNA]</scope>
    <source>
        <strain evidence="1 2">CCM 7311</strain>
    </source>
</reference>
<sequence length="72" mass="8110">MFDRCPAWPEEFARRYKETGCWQGETFGELLRVLAVRHGDRTAIVCGDSRMSYGELDARAGRLAAGFLELGI</sequence>
<comment type="caution">
    <text evidence="1">The sequence shown here is derived from an EMBL/GenBank/DDBJ whole genome shotgun (WGS) entry which is preliminary data.</text>
</comment>
<feature type="non-terminal residue" evidence="1">
    <location>
        <position position="72"/>
    </location>
</feature>
<evidence type="ECO:0000313" key="1">
    <source>
        <dbReference type="EMBL" id="MBW7462230.1"/>
    </source>
</evidence>
<accession>A0ABS7CNF1</accession>
<dbReference type="Gene3D" id="3.40.50.980">
    <property type="match status" value="1"/>
</dbReference>
<dbReference type="GO" id="GO:0016874">
    <property type="term" value="F:ligase activity"/>
    <property type="evidence" value="ECO:0007669"/>
    <property type="project" value="UniProtKB-KW"/>
</dbReference>
<proteinExistence type="predicted"/>
<dbReference type="Proteomes" id="UP001519887">
    <property type="component" value="Unassembled WGS sequence"/>
</dbReference>
<dbReference type="EC" id="2.7.7.58" evidence="1"/>